<evidence type="ECO:0000256" key="3">
    <source>
        <dbReference type="SAM" id="SignalP"/>
    </source>
</evidence>
<reference evidence="5" key="1">
    <citation type="journal article" date="2019" name="Int. J. Syst. Evol. Microbiol.">
        <title>The Global Catalogue of Microorganisms (GCM) 10K type strain sequencing project: providing services to taxonomists for standard genome sequencing and annotation.</title>
        <authorList>
            <consortium name="The Broad Institute Genomics Platform"/>
            <consortium name="The Broad Institute Genome Sequencing Center for Infectious Disease"/>
            <person name="Wu L."/>
            <person name="Ma J."/>
        </authorList>
    </citation>
    <scope>NUCLEOTIDE SEQUENCE [LARGE SCALE GENOMIC DNA]</scope>
    <source>
        <strain evidence="5">CGMCC 4.7106</strain>
    </source>
</reference>
<keyword evidence="5" id="KW-1185">Reference proteome</keyword>
<dbReference type="InterPro" id="IPR011042">
    <property type="entry name" value="6-blade_b-propeller_TolB-like"/>
</dbReference>
<proteinExistence type="predicted"/>
<organism evidence="4 5">
    <name type="scientific">Luteolibacter algae</name>
    <dbReference type="NCBI Taxonomy" id="454151"/>
    <lineage>
        <taxon>Bacteria</taxon>
        <taxon>Pseudomonadati</taxon>
        <taxon>Verrucomicrobiota</taxon>
        <taxon>Verrucomicrobiia</taxon>
        <taxon>Verrucomicrobiales</taxon>
        <taxon>Verrucomicrobiaceae</taxon>
        <taxon>Luteolibacter</taxon>
    </lineage>
</organism>
<dbReference type="RefSeq" id="WP_386819386.1">
    <property type="nucleotide sequence ID" value="NZ_JBHUIT010000005.1"/>
</dbReference>
<dbReference type="SUPFAM" id="SSF63829">
    <property type="entry name" value="Calcium-dependent phosphotriesterase"/>
    <property type="match status" value="1"/>
</dbReference>
<feature type="signal peptide" evidence="3">
    <location>
        <begin position="1"/>
        <end position="16"/>
    </location>
</feature>
<accession>A0ABW5D9D8</accession>
<protein>
    <submittedName>
        <fullName evidence="4">6-bladed beta-propeller</fullName>
    </submittedName>
</protein>
<evidence type="ECO:0000313" key="4">
    <source>
        <dbReference type="EMBL" id="MFD2256285.1"/>
    </source>
</evidence>
<dbReference type="Gene3D" id="2.120.10.30">
    <property type="entry name" value="TolB, C-terminal domain"/>
    <property type="match status" value="1"/>
</dbReference>
<dbReference type="EMBL" id="JBHUIT010000005">
    <property type="protein sequence ID" value="MFD2256285.1"/>
    <property type="molecule type" value="Genomic_DNA"/>
</dbReference>
<evidence type="ECO:0000256" key="2">
    <source>
        <dbReference type="ARBA" id="ARBA00023180"/>
    </source>
</evidence>
<keyword evidence="2" id="KW-0325">Glycoprotein</keyword>
<evidence type="ECO:0000313" key="5">
    <source>
        <dbReference type="Proteomes" id="UP001597375"/>
    </source>
</evidence>
<comment type="caution">
    <text evidence="4">The sequence shown here is derived from an EMBL/GenBank/DDBJ whole genome shotgun (WGS) entry which is preliminary data.</text>
</comment>
<evidence type="ECO:0000256" key="1">
    <source>
        <dbReference type="ARBA" id="ARBA00022729"/>
    </source>
</evidence>
<keyword evidence="1 3" id="KW-0732">Signal</keyword>
<name>A0ABW5D9D8_9BACT</name>
<gene>
    <name evidence="4" type="ORF">ACFSSA_06340</name>
</gene>
<feature type="chain" id="PRO_5046401233" evidence="3">
    <location>
        <begin position="17"/>
        <end position="368"/>
    </location>
</feature>
<dbReference type="Proteomes" id="UP001597375">
    <property type="component" value="Unassembled WGS sequence"/>
</dbReference>
<sequence>MKPILLTLLFPLLAHAHGPDNHAGPNSAEHIGKNVILGHGDLKYSADFHWAKVSPDTAPVINSHALAEDKNGLIYLVTDHPENAFLVFKKDGTFVRAFGKGLLGGHSLEIFEKDGIEYLVHVDCGWHFPAEGDAVPTNGKITILKTDGTIVRSLPTPQDMGICEPGLKKFMPCDVAYTPQGTLLIADGYASDYIYEVTLTGELVRRWGGPKKDDPANLSNAHGVSLDLSNPEKPLVWVPSRNETALKAFTLDGEYIETIELPGAYAGQLFFRDDKVYTAVCWSKENGTGKRLQGSGFLLVMDRKTKKVLSAPGGTEPVYKDGVLQPLMQDPSKPFFHGHDLYVDAEGSIYLGEWAAQRRYPCKLTLTK</sequence>
<dbReference type="PANTHER" id="PTHR10680">
    <property type="entry name" value="PEPTIDYL-GLYCINE ALPHA-AMIDATING MONOOXYGENASE"/>
    <property type="match status" value="1"/>
</dbReference>